<evidence type="ECO:0000313" key="2">
    <source>
        <dbReference type="EMBL" id="RHF91717.1"/>
    </source>
</evidence>
<dbReference type="EMBL" id="QSQT01000011">
    <property type="protein sequence ID" value="RGK56308.1"/>
    <property type="molecule type" value="Genomic_DNA"/>
</dbReference>
<comment type="caution">
    <text evidence="1">The sequence shown here is derived from an EMBL/GenBank/DDBJ whole genome shotgun (WGS) entry which is preliminary data.</text>
</comment>
<reference evidence="3 4" key="1">
    <citation type="submission" date="2018-08" db="EMBL/GenBank/DDBJ databases">
        <title>A genome reference for cultivated species of the human gut microbiota.</title>
        <authorList>
            <person name="Zou Y."/>
            <person name="Xue W."/>
            <person name="Luo G."/>
        </authorList>
    </citation>
    <scope>NUCLEOTIDE SEQUENCE [LARGE SCALE GENOMIC DNA]</scope>
    <source>
        <strain evidence="2 4">AM23-23</strain>
        <strain evidence="1 3">TF10-3AC</strain>
    </source>
</reference>
<dbReference type="Proteomes" id="UP000283485">
    <property type="component" value="Unassembled WGS sequence"/>
</dbReference>
<sequence>MIKNLIFDFGGVIAPISREQAVEAFRQLGVADADQRLDKYHQTGIFQELEEGKITPDEFQVKLGQLCGGRTPSWEETRQAWLGYFTGLDERLLDCLKELRKRYKLFVLSNTNPYVMDWACSPAFSSKGKPLSDYFDKLYLSYQIGVTKPDRQIFDFLIADADILPSESLFIDDGAGNVQAARQLGFQTYCPHNGEDWRDALTVLLQKS</sequence>
<dbReference type="InterPro" id="IPR023198">
    <property type="entry name" value="PGP-like_dom2"/>
</dbReference>
<gene>
    <name evidence="2" type="ORF">DW653_05980</name>
    <name evidence="1" type="ORF">DXD04_07295</name>
</gene>
<dbReference type="InterPro" id="IPR036412">
    <property type="entry name" value="HAD-like_sf"/>
</dbReference>
<evidence type="ECO:0000313" key="4">
    <source>
        <dbReference type="Proteomes" id="UP000283485"/>
    </source>
</evidence>
<evidence type="ECO:0000313" key="1">
    <source>
        <dbReference type="EMBL" id="RGK56308.1"/>
    </source>
</evidence>
<dbReference type="AlphaFoldDB" id="A0A3E4N3D1"/>
<dbReference type="RefSeq" id="WP_117672195.1">
    <property type="nucleotide sequence ID" value="NZ_CABOGR010000011.1"/>
</dbReference>
<dbReference type="PANTHER" id="PTHR43611">
    <property type="entry name" value="ALPHA-D-GLUCOSE 1-PHOSPHATE PHOSPHATASE"/>
    <property type="match status" value="1"/>
</dbReference>
<protein>
    <submittedName>
        <fullName evidence="1">HAD family phosphatase</fullName>
    </submittedName>
</protein>
<dbReference type="PANTHER" id="PTHR43611:SF3">
    <property type="entry name" value="FLAVIN MONONUCLEOTIDE HYDROLASE 1, CHLOROPLATIC"/>
    <property type="match status" value="1"/>
</dbReference>
<organism evidence="1 3">
    <name type="scientific">Phocaeicola plebeius</name>
    <dbReference type="NCBI Taxonomy" id="310297"/>
    <lineage>
        <taxon>Bacteria</taxon>
        <taxon>Pseudomonadati</taxon>
        <taxon>Bacteroidota</taxon>
        <taxon>Bacteroidia</taxon>
        <taxon>Bacteroidales</taxon>
        <taxon>Bacteroidaceae</taxon>
        <taxon>Phocaeicola</taxon>
    </lineage>
</organism>
<dbReference type="Proteomes" id="UP000260862">
    <property type="component" value="Unassembled WGS sequence"/>
</dbReference>
<dbReference type="NCBIfam" id="TIGR01509">
    <property type="entry name" value="HAD-SF-IA-v3"/>
    <property type="match status" value="1"/>
</dbReference>
<proteinExistence type="predicted"/>
<name>A0A3E4N3D1_9BACT</name>
<dbReference type="SFLD" id="SFLDG01129">
    <property type="entry name" value="C1.5:_HAD__Beta-PGM__Phosphata"/>
    <property type="match status" value="1"/>
</dbReference>
<keyword evidence="3" id="KW-1185">Reference proteome</keyword>
<evidence type="ECO:0000313" key="3">
    <source>
        <dbReference type="Proteomes" id="UP000260862"/>
    </source>
</evidence>
<dbReference type="SFLD" id="SFLDS00003">
    <property type="entry name" value="Haloacid_Dehalogenase"/>
    <property type="match status" value="1"/>
</dbReference>
<dbReference type="SUPFAM" id="SSF56784">
    <property type="entry name" value="HAD-like"/>
    <property type="match status" value="1"/>
</dbReference>
<dbReference type="InterPro" id="IPR006439">
    <property type="entry name" value="HAD-SF_hydro_IA"/>
</dbReference>
<dbReference type="Gene3D" id="3.40.50.1000">
    <property type="entry name" value="HAD superfamily/HAD-like"/>
    <property type="match status" value="1"/>
</dbReference>
<accession>A0A3E4N3D1</accession>
<dbReference type="Pfam" id="PF00702">
    <property type="entry name" value="Hydrolase"/>
    <property type="match status" value="1"/>
</dbReference>
<dbReference type="CDD" id="cd02603">
    <property type="entry name" value="HAD_sEH-N_like"/>
    <property type="match status" value="1"/>
</dbReference>
<dbReference type="EMBL" id="QRHQ01000008">
    <property type="protein sequence ID" value="RHF91717.1"/>
    <property type="molecule type" value="Genomic_DNA"/>
</dbReference>
<dbReference type="Gene3D" id="1.10.150.240">
    <property type="entry name" value="Putative phosphatase, domain 2"/>
    <property type="match status" value="1"/>
</dbReference>
<dbReference type="InterPro" id="IPR023214">
    <property type="entry name" value="HAD_sf"/>
</dbReference>